<evidence type="ECO:0000313" key="2">
    <source>
        <dbReference type="EMBL" id="CAA9479400.1"/>
    </source>
</evidence>
<evidence type="ECO:0000256" key="1">
    <source>
        <dbReference type="SAM" id="MobiDB-lite"/>
    </source>
</evidence>
<feature type="compositionally biased region" description="Low complexity" evidence="1">
    <location>
        <begin position="134"/>
        <end position="150"/>
    </location>
</feature>
<dbReference type="EMBL" id="CADCVO010000161">
    <property type="protein sequence ID" value="CAA9479400.1"/>
    <property type="molecule type" value="Genomic_DNA"/>
</dbReference>
<gene>
    <name evidence="2" type="ORF">AVDCRST_MAG13-1062</name>
</gene>
<dbReference type="GO" id="GO:0047611">
    <property type="term" value="F:acetylspermidine deacetylase activity"/>
    <property type="evidence" value="ECO:0007669"/>
    <property type="project" value="UniProtKB-EC"/>
</dbReference>
<dbReference type="EC" id="3.5.1.48" evidence="2"/>
<accession>A0A6J4RZU2</accession>
<keyword evidence="2" id="KW-0378">Hydrolase</keyword>
<feature type="compositionally biased region" description="Low complexity" evidence="1">
    <location>
        <begin position="311"/>
        <end position="321"/>
    </location>
</feature>
<sequence length="342" mass="36014">ASCPPAPRRLPGPRHGARASRAPGAAAGGRPRARGGPLARLGRARLAAGGGRGARGRPSRGVRAADLRPERRGRGLDRRGHRRLHGHGRRRPARCGRCRRARGRPPGARRATGGGVAAPAARPSRRGRAGDGVLLLQLRGGGRPARAGPPRGREGPRGRLGRPPRQRDAGDLRGLRRGPVLLHPRVPALSRDGPGVRDGRRGGRGVDREPARAGRLGRRGLLLARGARRRAARPRGAPGARAHLGGLRRPPGRPARGLRRDGRRVRRDGGVAARARRRARRAARRGPRGRLRARGARPRRPPDARGGGRGRPAPRAGAARPPARPRGPDPRGAGLAGAGGDV</sequence>
<feature type="non-terminal residue" evidence="2">
    <location>
        <position position="342"/>
    </location>
</feature>
<organism evidence="2">
    <name type="scientific">uncultured Solirubrobacteraceae bacterium</name>
    <dbReference type="NCBI Taxonomy" id="1162706"/>
    <lineage>
        <taxon>Bacteria</taxon>
        <taxon>Bacillati</taxon>
        <taxon>Actinomycetota</taxon>
        <taxon>Thermoleophilia</taxon>
        <taxon>Solirubrobacterales</taxon>
        <taxon>Solirubrobacteraceae</taxon>
        <taxon>environmental samples</taxon>
    </lineage>
</organism>
<feature type="compositionally biased region" description="Low complexity" evidence="1">
    <location>
        <begin position="104"/>
        <end position="122"/>
    </location>
</feature>
<feature type="non-terminal residue" evidence="2">
    <location>
        <position position="1"/>
    </location>
</feature>
<feature type="compositionally biased region" description="Low complexity" evidence="1">
    <location>
        <begin position="19"/>
        <end position="47"/>
    </location>
</feature>
<feature type="compositionally biased region" description="Basic and acidic residues" evidence="1">
    <location>
        <begin position="194"/>
        <end position="212"/>
    </location>
</feature>
<feature type="compositionally biased region" description="Low complexity" evidence="1">
    <location>
        <begin position="234"/>
        <end position="249"/>
    </location>
</feature>
<dbReference type="AlphaFoldDB" id="A0A6J4RZU2"/>
<feature type="compositionally biased region" description="Basic residues" evidence="1">
    <location>
        <begin position="79"/>
        <end position="103"/>
    </location>
</feature>
<feature type="compositionally biased region" description="Basic residues" evidence="1">
    <location>
        <begin position="274"/>
        <end position="299"/>
    </location>
</feature>
<protein>
    <submittedName>
        <fullName evidence="2">Acetylspermidine deacetylase Deacetylases, including yeast histone deacetylase and acetoin utilization protein</fullName>
        <ecNumber evidence="2">3.5.1.48</ecNumber>
    </submittedName>
</protein>
<feature type="compositionally biased region" description="Pro residues" evidence="1">
    <location>
        <begin position="1"/>
        <end position="10"/>
    </location>
</feature>
<reference evidence="2" key="1">
    <citation type="submission" date="2020-02" db="EMBL/GenBank/DDBJ databases">
        <authorList>
            <person name="Meier V. D."/>
        </authorList>
    </citation>
    <scope>NUCLEOTIDE SEQUENCE</scope>
    <source>
        <strain evidence="2">AVDCRST_MAG13</strain>
    </source>
</reference>
<name>A0A6J4RZU2_9ACTN</name>
<proteinExistence type="predicted"/>
<feature type="region of interest" description="Disordered" evidence="1">
    <location>
        <begin position="1"/>
        <end position="342"/>
    </location>
</feature>
<feature type="compositionally biased region" description="Basic and acidic residues" evidence="1">
    <location>
        <begin position="165"/>
        <end position="174"/>
    </location>
</feature>
<feature type="compositionally biased region" description="Basic and acidic residues" evidence="1">
    <location>
        <begin position="63"/>
        <end position="78"/>
    </location>
</feature>